<evidence type="ECO:0000313" key="6">
    <source>
        <dbReference type="EMBL" id="KAF2873337.1"/>
    </source>
</evidence>
<name>A0A7C8I8I1_9PLEO</name>
<comment type="caution">
    <text evidence="6">The sequence shown here is derived from an EMBL/GenBank/DDBJ whole genome shotgun (WGS) entry which is preliminary data.</text>
</comment>
<dbReference type="Gene3D" id="3.40.50.40">
    <property type="match status" value="1"/>
</dbReference>
<protein>
    <recommendedName>
        <fullName evidence="1">asparaginase</fullName>
        <ecNumber evidence="1">3.5.1.1</ecNumber>
    </recommendedName>
</protein>
<evidence type="ECO:0000259" key="5">
    <source>
        <dbReference type="Pfam" id="PF17763"/>
    </source>
</evidence>
<accession>A0A7C8I8I1</accession>
<feature type="signal peptide" evidence="4">
    <location>
        <begin position="1"/>
        <end position="23"/>
    </location>
</feature>
<keyword evidence="7" id="KW-1185">Reference proteome</keyword>
<evidence type="ECO:0000256" key="4">
    <source>
        <dbReference type="SAM" id="SignalP"/>
    </source>
</evidence>
<feature type="domain" description="Asparaginase/glutaminase C-terminal" evidence="5">
    <location>
        <begin position="71"/>
        <end position="151"/>
    </location>
</feature>
<keyword evidence="4" id="KW-0732">Signal</keyword>
<evidence type="ECO:0000313" key="7">
    <source>
        <dbReference type="Proteomes" id="UP000481861"/>
    </source>
</evidence>
<evidence type="ECO:0000256" key="2">
    <source>
        <dbReference type="PIRSR" id="PIRSR001220-1"/>
    </source>
</evidence>
<dbReference type="GO" id="GO:0004067">
    <property type="term" value="F:asparaginase activity"/>
    <property type="evidence" value="ECO:0007669"/>
    <property type="project" value="UniProtKB-EC"/>
</dbReference>
<feature type="active site" evidence="3">
    <location>
        <position position="66"/>
    </location>
</feature>
<dbReference type="InterPro" id="IPR006034">
    <property type="entry name" value="Asparaginase/glutaminase-like"/>
</dbReference>
<reference evidence="6 7" key="1">
    <citation type="submission" date="2020-01" db="EMBL/GenBank/DDBJ databases">
        <authorList>
            <consortium name="DOE Joint Genome Institute"/>
            <person name="Haridas S."/>
            <person name="Albert R."/>
            <person name="Binder M."/>
            <person name="Bloem J."/>
            <person name="Labutti K."/>
            <person name="Salamov A."/>
            <person name="Andreopoulos B."/>
            <person name="Baker S.E."/>
            <person name="Barry K."/>
            <person name="Bills G."/>
            <person name="Bluhm B.H."/>
            <person name="Cannon C."/>
            <person name="Castanera R."/>
            <person name="Culley D.E."/>
            <person name="Daum C."/>
            <person name="Ezra D."/>
            <person name="Gonzalez J.B."/>
            <person name="Henrissat B."/>
            <person name="Kuo A."/>
            <person name="Liang C."/>
            <person name="Lipzen A."/>
            <person name="Lutzoni F."/>
            <person name="Magnuson J."/>
            <person name="Mondo S."/>
            <person name="Nolan M."/>
            <person name="Ohm R."/>
            <person name="Pangilinan J."/>
            <person name="Park H.-J.H."/>
            <person name="Ramirez L."/>
            <person name="Alfaro M."/>
            <person name="Sun H."/>
            <person name="Tritt A."/>
            <person name="Yoshinaga Y."/>
            <person name="Zwiers L.-H.L."/>
            <person name="Turgeon B.G."/>
            <person name="Goodwin S.B."/>
            <person name="Spatafora J.W."/>
            <person name="Crous P.W."/>
            <person name="Grigoriev I.V."/>
        </authorList>
    </citation>
    <scope>NUCLEOTIDE SEQUENCE [LARGE SCALE GENOMIC DNA]</scope>
    <source>
        <strain evidence="6 7">CBS 611.86</strain>
    </source>
</reference>
<proteinExistence type="predicted"/>
<dbReference type="InterPro" id="IPR027473">
    <property type="entry name" value="L-asparaginase_C"/>
</dbReference>
<dbReference type="InterPro" id="IPR020827">
    <property type="entry name" value="Asparaginase/glutaminase_AS1"/>
</dbReference>
<dbReference type="SUPFAM" id="SSF53774">
    <property type="entry name" value="Glutaminase/Asparaginase"/>
    <property type="match status" value="2"/>
</dbReference>
<dbReference type="EC" id="3.5.1.1" evidence="1"/>
<dbReference type="OrthoDB" id="542841at2759"/>
<gene>
    <name evidence="6" type="ORF">BDV95DRAFT_592722</name>
</gene>
<sequence length="158" mass="17218">MFILQHVLTLSFNLLTFSSLCLAAPIALDKLPIAHQEIRHLFTRQDIETPVNASLPNITIFATGGTIASQGSSNTQTTGYSATRFLTSAEDVYNATGIPIVASHRSSDGFVPGDEDDWVIGSGLYNPQKARILLQLALTVGYDNVQIREMFAESYPMP</sequence>
<dbReference type="PROSITE" id="PS00144">
    <property type="entry name" value="ASN_GLN_ASE_1"/>
    <property type="match status" value="1"/>
</dbReference>
<organism evidence="6 7">
    <name type="scientific">Massariosphaeria phaeospora</name>
    <dbReference type="NCBI Taxonomy" id="100035"/>
    <lineage>
        <taxon>Eukaryota</taxon>
        <taxon>Fungi</taxon>
        <taxon>Dikarya</taxon>
        <taxon>Ascomycota</taxon>
        <taxon>Pezizomycotina</taxon>
        <taxon>Dothideomycetes</taxon>
        <taxon>Pleosporomycetidae</taxon>
        <taxon>Pleosporales</taxon>
        <taxon>Pleosporales incertae sedis</taxon>
        <taxon>Massariosphaeria</taxon>
    </lineage>
</organism>
<feature type="chain" id="PRO_5028913738" description="asparaginase" evidence="4">
    <location>
        <begin position="24"/>
        <end position="158"/>
    </location>
</feature>
<dbReference type="InterPro" id="IPR036152">
    <property type="entry name" value="Asp/glu_Ase-like_sf"/>
</dbReference>
<dbReference type="PIRSF" id="PIRSF500176">
    <property type="entry name" value="L_ASNase"/>
    <property type="match status" value="1"/>
</dbReference>
<dbReference type="GO" id="GO:0006528">
    <property type="term" value="P:asparagine metabolic process"/>
    <property type="evidence" value="ECO:0007669"/>
    <property type="project" value="UniProtKB-ARBA"/>
</dbReference>
<dbReference type="PIRSF" id="PIRSF001220">
    <property type="entry name" value="L-ASNase_gatD"/>
    <property type="match status" value="1"/>
</dbReference>
<evidence type="ECO:0000256" key="3">
    <source>
        <dbReference type="PROSITE-ProRule" id="PRU10099"/>
    </source>
</evidence>
<dbReference type="PRINTS" id="PR00139">
    <property type="entry name" value="ASNGLNASE"/>
</dbReference>
<dbReference type="EMBL" id="JAADJZ010000007">
    <property type="protein sequence ID" value="KAF2873337.1"/>
    <property type="molecule type" value="Genomic_DNA"/>
</dbReference>
<evidence type="ECO:0000256" key="1">
    <source>
        <dbReference type="ARBA" id="ARBA00012920"/>
    </source>
</evidence>
<dbReference type="AlphaFoldDB" id="A0A7C8I8I1"/>
<dbReference type="Proteomes" id="UP000481861">
    <property type="component" value="Unassembled WGS sequence"/>
</dbReference>
<dbReference type="InterPro" id="IPR040919">
    <property type="entry name" value="Asparaginase_C"/>
</dbReference>
<dbReference type="Pfam" id="PF17763">
    <property type="entry name" value="Asparaginase_C"/>
    <property type="match status" value="1"/>
</dbReference>
<feature type="active site" description="O-isoaspartyl threonine intermediate" evidence="2">
    <location>
        <position position="66"/>
    </location>
</feature>